<dbReference type="SUPFAM" id="SSF49899">
    <property type="entry name" value="Concanavalin A-like lectins/glucanases"/>
    <property type="match status" value="2"/>
</dbReference>
<organism evidence="2 3">
    <name type="scientific">Elysia crispata</name>
    <name type="common">lettuce slug</name>
    <dbReference type="NCBI Taxonomy" id="231223"/>
    <lineage>
        <taxon>Eukaryota</taxon>
        <taxon>Metazoa</taxon>
        <taxon>Spiralia</taxon>
        <taxon>Lophotrochozoa</taxon>
        <taxon>Mollusca</taxon>
        <taxon>Gastropoda</taxon>
        <taxon>Heterobranchia</taxon>
        <taxon>Euthyneura</taxon>
        <taxon>Panpulmonata</taxon>
        <taxon>Sacoglossa</taxon>
        <taxon>Placobranchoidea</taxon>
        <taxon>Plakobranchidae</taxon>
        <taxon>Elysia</taxon>
    </lineage>
</organism>
<evidence type="ECO:0000259" key="1">
    <source>
        <dbReference type="SMART" id="SM00449"/>
    </source>
</evidence>
<dbReference type="InterPro" id="IPR035783">
    <property type="entry name" value="SPRYD3_SPRY"/>
</dbReference>
<evidence type="ECO:0000313" key="2">
    <source>
        <dbReference type="EMBL" id="KAK3791534.1"/>
    </source>
</evidence>
<dbReference type="EMBL" id="JAWDGP010001469">
    <property type="protein sequence ID" value="KAK3791534.1"/>
    <property type="molecule type" value="Genomic_DNA"/>
</dbReference>
<dbReference type="InterPro" id="IPR043136">
    <property type="entry name" value="B30.2/SPRY_sf"/>
</dbReference>
<dbReference type="Pfam" id="PF00622">
    <property type="entry name" value="SPRY"/>
    <property type="match status" value="2"/>
</dbReference>
<dbReference type="Proteomes" id="UP001283361">
    <property type="component" value="Unassembled WGS sequence"/>
</dbReference>
<dbReference type="AlphaFoldDB" id="A0AAE1E228"/>
<dbReference type="InterPro" id="IPR013320">
    <property type="entry name" value="ConA-like_dom_sf"/>
</dbReference>
<gene>
    <name evidence="2" type="ORF">RRG08_061546</name>
</gene>
<accession>A0AAE1E228</accession>
<name>A0AAE1E228_9GAST</name>
<protein>
    <recommendedName>
        <fullName evidence="1">SPRY domain-containing protein</fullName>
    </recommendedName>
</protein>
<dbReference type="InterPro" id="IPR050618">
    <property type="entry name" value="Ubq-SigPath_Reg"/>
</dbReference>
<evidence type="ECO:0000313" key="3">
    <source>
        <dbReference type="Proteomes" id="UP001283361"/>
    </source>
</evidence>
<proteinExistence type="predicted"/>
<dbReference type="InterPro" id="IPR003877">
    <property type="entry name" value="SPRY_dom"/>
</dbReference>
<dbReference type="CDD" id="cd12908">
    <property type="entry name" value="SPRYD3"/>
    <property type="match status" value="1"/>
</dbReference>
<keyword evidence="3" id="KW-1185">Reference proteome</keyword>
<comment type="caution">
    <text evidence="2">The sequence shown here is derived from an EMBL/GenBank/DDBJ whole genome shotgun (WGS) entry which is preliminary data.</text>
</comment>
<dbReference type="PANTHER" id="PTHR12864">
    <property type="entry name" value="RAN BINDING PROTEIN 9-RELATED"/>
    <property type="match status" value="1"/>
</dbReference>
<feature type="domain" description="SPRY" evidence="1">
    <location>
        <begin position="308"/>
        <end position="489"/>
    </location>
</feature>
<feature type="domain" description="SPRY" evidence="1">
    <location>
        <begin position="124"/>
        <end position="253"/>
    </location>
</feature>
<dbReference type="SMART" id="SM00449">
    <property type="entry name" value="SPRY"/>
    <property type="match status" value="2"/>
</dbReference>
<reference evidence="2" key="1">
    <citation type="journal article" date="2023" name="G3 (Bethesda)">
        <title>A reference genome for the long-term kleptoplast-retaining sea slug Elysia crispata morphotype clarki.</title>
        <authorList>
            <person name="Eastman K.E."/>
            <person name="Pendleton A.L."/>
            <person name="Shaikh M.A."/>
            <person name="Suttiyut T."/>
            <person name="Ogas R."/>
            <person name="Tomko P."/>
            <person name="Gavelis G."/>
            <person name="Widhalm J.R."/>
            <person name="Wisecaver J.H."/>
        </authorList>
    </citation>
    <scope>NUCLEOTIDE SEQUENCE</scope>
    <source>
        <strain evidence="2">ECLA1</strain>
    </source>
</reference>
<sequence length="490" mass="54755">MAGLDQLQAILRYRRDAMQQLQQARGLGGRGPAPEGYNPHQLLFVNNQRGGLGVGRPPPDIVNRYQVLLNNPHIRRGQPAPPVRLAPFLNLIKMEEDVLSYSGEAGDQTGLYIASHPIEHYENYFEIQILDVGDLGQIVIGLVPEKYPLNVQPGIEPNSVGYMTENGKIYLNHGRGMRDATQQGPACEMGDKIGVGIRAIDEHARPERRGRQVFFTKNGQEVKALDLSPRFGPLYPAVGMQSEGEEVSLRLDAVWNPDDVTQMLVDCGEEDWLRLEDIRLNGNMLEYTGRGHSIHDVGLAQAKHPLNTTNHYFEFEIMDQGEKGFVAIGLARRNYPARRHPGWNHGSIAYHADDGKLFHGSGMGMHFGPKCSRGDIMGCGIYFPLDYDDEAENPDEDGDGEIGGPDEEILDDPINNLLWDSDDEDHPLMWPPMPRHHRREKGKKVKVFFKRNGKLIGLRVVNVPKGGFFPTIGMTSCNEKVRVDLHPLSG</sequence>
<dbReference type="Gene3D" id="2.60.120.920">
    <property type="match status" value="2"/>
</dbReference>